<dbReference type="Pfam" id="PF00534">
    <property type="entry name" value="Glycos_transf_1"/>
    <property type="match status" value="1"/>
</dbReference>
<dbReference type="SUPFAM" id="SSF53756">
    <property type="entry name" value="UDP-Glycosyltransferase/glycogen phosphorylase"/>
    <property type="match status" value="1"/>
</dbReference>
<feature type="domain" description="Glycosyl transferase family 1" evidence="1">
    <location>
        <begin position="123"/>
        <end position="275"/>
    </location>
</feature>
<evidence type="ECO:0000313" key="2">
    <source>
        <dbReference type="EMBL" id="GAA4458880.1"/>
    </source>
</evidence>
<dbReference type="EMBL" id="BAABHD010000030">
    <property type="protein sequence ID" value="GAA4458880.1"/>
    <property type="molecule type" value="Genomic_DNA"/>
</dbReference>
<gene>
    <name evidence="2" type="ORF">GCM10023189_31820</name>
</gene>
<dbReference type="Proteomes" id="UP001501175">
    <property type="component" value="Unassembled WGS sequence"/>
</dbReference>
<dbReference type="PANTHER" id="PTHR45947:SF3">
    <property type="entry name" value="SULFOQUINOVOSYL TRANSFERASE SQD2"/>
    <property type="match status" value="1"/>
</dbReference>
<dbReference type="InterPro" id="IPR001296">
    <property type="entry name" value="Glyco_trans_1"/>
</dbReference>
<evidence type="ECO:0000313" key="3">
    <source>
        <dbReference type="Proteomes" id="UP001501175"/>
    </source>
</evidence>
<dbReference type="CDD" id="cd03801">
    <property type="entry name" value="GT4_PimA-like"/>
    <property type="match status" value="1"/>
</dbReference>
<dbReference type="PANTHER" id="PTHR45947">
    <property type="entry name" value="SULFOQUINOVOSYL TRANSFERASE SQD2"/>
    <property type="match status" value="1"/>
</dbReference>
<dbReference type="Gene3D" id="3.40.50.2000">
    <property type="entry name" value="Glycogen Phosphorylase B"/>
    <property type="match status" value="2"/>
</dbReference>
<organism evidence="2 3">
    <name type="scientific">Nibrella saemangeumensis</name>
    <dbReference type="NCBI Taxonomy" id="1084526"/>
    <lineage>
        <taxon>Bacteria</taxon>
        <taxon>Pseudomonadati</taxon>
        <taxon>Bacteroidota</taxon>
        <taxon>Cytophagia</taxon>
        <taxon>Cytophagales</taxon>
        <taxon>Spirosomataceae</taxon>
        <taxon>Nibrella</taxon>
    </lineage>
</organism>
<dbReference type="InterPro" id="IPR050194">
    <property type="entry name" value="Glycosyltransferase_grp1"/>
</dbReference>
<protein>
    <recommendedName>
        <fullName evidence="1">Glycosyl transferase family 1 domain-containing protein</fullName>
    </recommendedName>
</protein>
<reference evidence="3" key="1">
    <citation type="journal article" date="2019" name="Int. J. Syst. Evol. Microbiol.">
        <title>The Global Catalogue of Microorganisms (GCM) 10K type strain sequencing project: providing services to taxonomists for standard genome sequencing and annotation.</title>
        <authorList>
            <consortium name="The Broad Institute Genomics Platform"/>
            <consortium name="The Broad Institute Genome Sequencing Center for Infectious Disease"/>
            <person name="Wu L."/>
            <person name="Ma J."/>
        </authorList>
    </citation>
    <scope>NUCLEOTIDE SEQUENCE [LARGE SCALE GENOMIC DNA]</scope>
    <source>
        <strain evidence="3">JCM 17927</strain>
    </source>
</reference>
<accession>A0ABP8N2T7</accession>
<proteinExistence type="predicted"/>
<sequence length="304" mass="34438">MFDRWVARRLVNDLRFDILIGYENCNLISFRTAKKLGKVTVLDLAHIHHTKSVALRSMYSPLPVDPREMSYVNWRKDAALAVTDYIFSLSGFATHSLVENGIQPYRIYELNLGVNLELFRPAVPRKSRFTALYVGTIHYLKGIDKLLAAWQTLKLPDAELIIVGPVGDAGSLLKQYSGSFTYLPFLHHDELVKYYQHADVFVFPSYLDSWGQVVLEAMACGTPVIVTENTGAKDAVAKGGGFVVPPGDQQALQEKIMYLYQNRAEVERLGLEARRVAEQYTWENYYAQVQGALEDIARRENISL</sequence>
<name>A0ABP8N2T7_9BACT</name>
<comment type="caution">
    <text evidence="2">The sequence shown here is derived from an EMBL/GenBank/DDBJ whole genome shotgun (WGS) entry which is preliminary data.</text>
</comment>
<keyword evidence="3" id="KW-1185">Reference proteome</keyword>
<evidence type="ECO:0000259" key="1">
    <source>
        <dbReference type="Pfam" id="PF00534"/>
    </source>
</evidence>